<comment type="caution">
    <text evidence="2">The sequence shown here is derived from an EMBL/GenBank/DDBJ whole genome shotgun (WGS) entry which is preliminary data.</text>
</comment>
<organism evidence="2 3">
    <name type="scientific">Fervidicoccus fontis</name>
    <dbReference type="NCBI Taxonomy" id="683846"/>
    <lineage>
        <taxon>Archaea</taxon>
        <taxon>Thermoproteota</taxon>
        <taxon>Thermoprotei</taxon>
        <taxon>Fervidicoccales</taxon>
        <taxon>Fervidicoccaceae</taxon>
        <taxon>Fervidicoccus</taxon>
    </lineage>
</organism>
<evidence type="ECO:0000256" key="1">
    <source>
        <dbReference type="SAM" id="Phobius"/>
    </source>
</evidence>
<proteinExistence type="predicted"/>
<name>A0A843A828_9CREN</name>
<feature type="transmembrane region" description="Helical" evidence="1">
    <location>
        <begin position="6"/>
        <end position="26"/>
    </location>
</feature>
<dbReference type="AlphaFoldDB" id="A0A843A828"/>
<dbReference type="RefSeq" id="WP_193803418.1">
    <property type="nucleotide sequence ID" value="NZ_JADEZV010000001.1"/>
</dbReference>
<gene>
    <name evidence="2" type="ORF">IOK49_01935</name>
</gene>
<accession>A0A843A828</accession>
<keyword evidence="1" id="KW-0472">Membrane</keyword>
<dbReference type="EMBL" id="JADEZV010000001">
    <property type="protein sequence ID" value="MBE9390845.1"/>
    <property type="molecule type" value="Genomic_DNA"/>
</dbReference>
<sequence length="144" mass="16012">MKQRAIAGAFALIIIAMMFATIFYHFGKIALIERERTEEIAHYNQLQSFKQAERIFFNATGNSICISSTIATKVVLLLVYTPGNAEINRFQDVGATIPANSCVDLKTLGIDSFINANTSILILTQYGNAFFWNYSLGTQGMRLS</sequence>
<keyword evidence="1" id="KW-0812">Transmembrane</keyword>
<evidence type="ECO:0000313" key="3">
    <source>
        <dbReference type="Proteomes" id="UP000652307"/>
    </source>
</evidence>
<evidence type="ECO:0000313" key="2">
    <source>
        <dbReference type="EMBL" id="MBE9390845.1"/>
    </source>
</evidence>
<keyword evidence="1" id="KW-1133">Transmembrane helix</keyword>
<dbReference type="Proteomes" id="UP000652307">
    <property type="component" value="Unassembled WGS sequence"/>
</dbReference>
<protein>
    <submittedName>
        <fullName evidence="2">Uncharacterized protein</fullName>
    </submittedName>
</protein>
<reference evidence="2" key="1">
    <citation type="submission" date="2020-10" db="EMBL/GenBank/DDBJ databases">
        <title>Fervidococcus fontis strain 3639Fd - the first crenarchaeon capable of growth on lipids.</title>
        <authorList>
            <person name="Kochetkova T.V."/>
            <person name="Elcheninov A.G."/>
            <person name="Toschakov S.V."/>
            <person name="Kublanov I.V."/>
        </authorList>
    </citation>
    <scope>NUCLEOTIDE SEQUENCE</scope>
    <source>
        <strain evidence="2">3639Fd</strain>
    </source>
</reference>